<dbReference type="Pfam" id="PF01476">
    <property type="entry name" value="LysM"/>
    <property type="match status" value="2"/>
</dbReference>
<accession>B7FHM0</accession>
<dbReference type="PROSITE" id="PS51782">
    <property type="entry name" value="LYSM"/>
    <property type="match status" value="2"/>
</dbReference>
<dbReference type="PANTHER" id="PTHR33734">
    <property type="entry name" value="LYSM DOMAIN-CONTAINING GPI-ANCHORED PROTEIN 2"/>
    <property type="match status" value="1"/>
</dbReference>
<dbReference type="AlphaFoldDB" id="B7FHM0"/>
<name>B7FHM0_MEDTR</name>
<evidence type="ECO:0000259" key="3">
    <source>
        <dbReference type="PROSITE" id="PS51782"/>
    </source>
</evidence>
<feature type="domain" description="LysM" evidence="3">
    <location>
        <begin position="179"/>
        <end position="223"/>
    </location>
</feature>
<dbReference type="EMBL" id="BT051585">
    <property type="protein sequence ID" value="ACJ84249.1"/>
    <property type="molecule type" value="mRNA"/>
</dbReference>
<sequence>MSGGNKMVTVWLITVAVVLVASVGITVTEAQPEANFKCLTENATCRSLTDYTSTNSTTLKEIATLFGVKHFLDLLGANNLPSNTNNSYKVNPNQVIKVPFPCKCSNRTGTSNHVPRYKIVPGDTLDAIARVRFAGLVKYQQIQTANKIPDANNITAGATIWIPLPCSCDLVDGTSVMHYAHIVPMGSSIQSIAQQYAISQQTLLSLNDLDDPKNLLAGQLLDVPLPVCNSSIKSDSLDFPLLVPNATYFYTAHECVKCKCDSTGDNKNLQCEASNLKPINNWSVCPSLKCSGSVLLGNTTSTDSCSRRVCDYTGYTSSRNISTTLATQNTCAVAPSGSGDSGSGASRSMLNGWVLNKLLILIHFLILFVYLLSYNSQHLCSFSFFLSMD</sequence>
<dbReference type="InterPro" id="IPR018392">
    <property type="entry name" value="LysM"/>
</dbReference>
<protein>
    <recommendedName>
        <fullName evidence="3">LysM domain-containing protein</fullName>
    </recommendedName>
</protein>
<organism evidence="4">
    <name type="scientific">Medicago truncatula</name>
    <name type="common">Barrel medic</name>
    <name type="synonym">Medicago tribuloides</name>
    <dbReference type="NCBI Taxonomy" id="3880"/>
    <lineage>
        <taxon>Eukaryota</taxon>
        <taxon>Viridiplantae</taxon>
        <taxon>Streptophyta</taxon>
        <taxon>Embryophyta</taxon>
        <taxon>Tracheophyta</taxon>
        <taxon>Spermatophyta</taxon>
        <taxon>Magnoliopsida</taxon>
        <taxon>eudicotyledons</taxon>
        <taxon>Gunneridae</taxon>
        <taxon>Pentapetalae</taxon>
        <taxon>rosids</taxon>
        <taxon>fabids</taxon>
        <taxon>Fabales</taxon>
        <taxon>Fabaceae</taxon>
        <taxon>Papilionoideae</taxon>
        <taxon>50 kb inversion clade</taxon>
        <taxon>NPAAA clade</taxon>
        <taxon>Hologalegina</taxon>
        <taxon>IRL clade</taxon>
        <taxon>Trifolieae</taxon>
        <taxon>Medicago</taxon>
    </lineage>
</organism>
<feature type="domain" description="LysM" evidence="3">
    <location>
        <begin position="115"/>
        <end position="162"/>
    </location>
</feature>
<evidence type="ECO:0000256" key="2">
    <source>
        <dbReference type="SAM" id="SignalP"/>
    </source>
</evidence>
<dbReference type="SUPFAM" id="SSF54106">
    <property type="entry name" value="LysM domain"/>
    <property type="match status" value="2"/>
</dbReference>
<dbReference type="PANTHER" id="PTHR33734:SF11">
    <property type="entry name" value="LYSM DOMAIN-CONTAINING GPI-ANCHORED PROTEIN 2"/>
    <property type="match status" value="1"/>
</dbReference>
<keyword evidence="1" id="KW-0812">Transmembrane</keyword>
<dbReference type="SMART" id="SM00257">
    <property type="entry name" value="LysM"/>
    <property type="match status" value="3"/>
</dbReference>
<feature type="signal peptide" evidence="2">
    <location>
        <begin position="1"/>
        <end position="30"/>
    </location>
</feature>
<feature type="transmembrane region" description="Helical" evidence="1">
    <location>
        <begin position="353"/>
        <end position="372"/>
    </location>
</feature>
<dbReference type="CDD" id="cd00118">
    <property type="entry name" value="LysM"/>
    <property type="match status" value="2"/>
</dbReference>
<dbReference type="InterPro" id="IPR036779">
    <property type="entry name" value="LysM_dom_sf"/>
</dbReference>
<evidence type="ECO:0000256" key="1">
    <source>
        <dbReference type="SAM" id="Phobius"/>
    </source>
</evidence>
<reference evidence="4" key="1">
    <citation type="submission" date="2008-12" db="EMBL/GenBank/DDBJ databases">
        <title>Medicago truncatula full length cdna cloning project.</title>
        <authorList>
            <person name="Moskal W."/>
            <person name="Chan A."/>
            <person name="Cheung F."/>
            <person name="Xiao Y."/>
            <person name="Town C.D."/>
        </authorList>
    </citation>
    <scope>NUCLEOTIDE SEQUENCE</scope>
</reference>
<keyword evidence="2" id="KW-0732">Signal</keyword>
<keyword evidence="1" id="KW-1133">Transmembrane helix</keyword>
<evidence type="ECO:0000313" key="4">
    <source>
        <dbReference type="EMBL" id="ACJ84249.1"/>
    </source>
</evidence>
<proteinExistence type="evidence at transcript level"/>
<feature type="chain" id="PRO_5002852360" description="LysM domain-containing protein" evidence="2">
    <location>
        <begin position="31"/>
        <end position="389"/>
    </location>
</feature>
<dbReference type="Gene3D" id="3.10.350.10">
    <property type="entry name" value="LysM domain"/>
    <property type="match status" value="2"/>
</dbReference>
<keyword evidence="1" id="KW-0472">Membrane</keyword>